<comment type="caution">
    <text evidence="1">The sequence shown here is derived from an EMBL/GenBank/DDBJ whole genome shotgun (WGS) entry which is preliminary data.</text>
</comment>
<proteinExistence type="predicted"/>
<name>A0AA88EFQ2_FICCA</name>
<keyword evidence="2" id="KW-1185">Reference proteome</keyword>
<feature type="non-terminal residue" evidence="1">
    <location>
        <position position="1"/>
    </location>
</feature>
<evidence type="ECO:0000313" key="2">
    <source>
        <dbReference type="Proteomes" id="UP001187192"/>
    </source>
</evidence>
<sequence>MVLAGRPVSGILMSYAHWVDAMPVQGSGHVNMSFQEKVGNKRRPEMNEGRGQALAGPGPLWAGPISPAPQVFQATDHMFRSPITMMWCTPTVWHYMATLWELASHCYE</sequence>
<evidence type="ECO:0000313" key="1">
    <source>
        <dbReference type="EMBL" id="GMN72295.1"/>
    </source>
</evidence>
<dbReference type="EMBL" id="BTGU01014116">
    <property type="protein sequence ID" value="GMN72295.1"/>
    <property type="molecule type" value="Genomic_DNA"/>
</dbReference>
<reference evidence="1" key="1">
    <citation type="submission" date="2023-07" db="EMBL/GenBank/DDBJ databases">
        <title>draft genome sequence of fig (Ficus carica).</title>
        <authorList>
            <person name="Takahashi T."/>
            <person name="Nishimura K."/>
        </authorList>
    </citation>
    <scope>NUCLEOTIDE SEQUENCE</scope>
</reference>
<accession>A0AA88EFQ2</accession>
<gene>
    <name evidence="1" type="ORF">TIFTF001_054200</name>
</gene>
<organism evidence="1 2">
    <name type="scientific">Ficus carica</name>
    <name type="common">Common fig</name>
    <dbReference type="NCBI Taxonomy" id="3494"/>
    <lineage>
        <taxon>Eukaryota</taxon>
        <taxon>Viridiplantae</taxon>
        <taxon>Streptophyta</taxon>
        <taxon>Embryophyta</taxon>
        <taxon>Tracheophyta</taxon>
        <taxon>Spermatophyta</taxon>
        <taxon>Magnoliopsida</taxon>
        <taxon>eudicotyledons</taxon>
        <taxon>Gunneridae</taxon>
        <taxon>Pentapetalae</taxon>
        <taxon>rosids</taxon>
        <taxon>fabids</taxon>
        <taxon>Rosales</taxon>
        <taxon>Moraceae</taxon>
        <taxon>Ficeae</taxon>
        <taxon>Ficus</taxon>
    </lineage>
</organism>
<dbReference type="Proteomes" id="UP001187192">
    <property type="component" value="Unassembled WGS sequence"/>
</dbReference>
<dbReference type="AlphaFoldDB" id="A0AA88EFQ2"/>
<protein>
    <submittedName>
        <fullName evidence="1">Uncharacterized protein</fullName>
    </submittedName>
</protein>